<keyword evidence="5" id="KW-1185">Reference proteome</keyword>
<dbReference type="Proteomes" id="UP000094769">
    <property type="component" value="Unassembled WGS sequence"/>
</dbReference>
<dbReference type="InterPro" id="IPR051829">
    <property type="entry name" value="Multiheme_Cytochr_ET"/>
</dbReference>
<dbReference type="Pfam" id="PF11783">
    <property type="entry name" value="Cytochrome_cB"/>
    <property type="match status" value="1"/>
</dbReference>
<evidence type="ECO:0000313" key="4">
    <source>
        <dbReference type="EMBL" id="ODJ88972.1"/>
    </source>
</evidence>
<keyword evidence="2" id="KW-0472">Membrane</keyword>
<accession>A0A7Z0VNJ2</accession>
<gene>
    <name evidence="4" type="ORF">CODIS_05830</name>
</gene>
<sequence length="566" mass="63321">MHKQAKLVINPRILACLTAFLLGISNQTLADTKHTAATEHDDIDMNFRVITDTKPSIRDDGESTADHSKFEVLEGPFEHGPEVTRACLSCHTEAGRHFMKSVHWTWEYVNPETGQILGKKHLINTFCTNARGNEGMCAQCHAGYGWKDQHYDFSNQDNIDCLVCHDRTGTYYKTPNSMGNKACSVMFEGKQPIQWAKVAQSVGKPGRENCGSCHFYGGGGDGVKHGDLDSSLKSPNRQLDVHMDAGGLNFACTTCHVTKQHLWAGSHYNVMAHDTEGLGLPGERRDVATCESCHGDTPHKKTELVGIKLNGHVDKIACQTCHIPTIARGGVATMVDWDWRTAGRTKDGEGFKEKNYTQGNGDHRATYKSIKGNFEYDENLIPHYGWFDGQMRYTTIDTRFDPSTGPVEINGFKGSQDDGTSRIWPFKRMHTVQPYDKGNNTMVYMHLWGDDDDAYWGNYDFARAIRVGMANNNIPYSGKYDFVETYSYWPITHMVAPGEDALGCAECHSRDGRLDDLKGFYIPGRDSFRWLDILGYFAMGGALVGVLFHGLLRKLIGKKNRQRSAS</sequence>
<comment type="caution">
    <text evidence="4">The sequence shown here is derived from an EMBL/GenBank/DDBJ whole genome shotgun (WGS) entry which is preliminary data.</text>
</comment>
<dbReference type="PANTHER" id="PTHR35038">
    <property type="entry name" value="DISSIMILATORY SULFITE REDUCTASE SIRA"/>
    <property type="match status" value="1"/>
</dbReference>
<organism evidence="4 5">
    <name type="scientific">Candidatus Thiodiazotropha endolucinida</name>
    <dbReference type="NCBI Taxonomy" id="1655433"/>
    <lineage>
        <taxon>Bacteria</taxon>
        <taxon>Pseudomonadati</taxon>
        <taxon>Pseudomonadota</taxon>
        <taxon>Gammaproteobacteria</taxon>
        <taxon>Chromatiales</taxon>
        <taxon>Sedimenticolaceae</taxon>
        <taxon>Candidatus Thiodiazotropha</taxon>
    </lineage>
</organism>
<name>A0A7Z0VNJ2_9GAMM</name>
<evidence type="ECO:0000256" key="3">
    <source>
        <dbReference type="SAM" id="SignalP"/>
    </source>
</evidence>
<dbReference type="NCBIfam" id="TIGR04315">
    <property type="entry name" value="octaheme_Shew"/>
    <property type="match status" value="1"/>
</dbReference>
<reference evidence="4 5" key="1">
    <citation type="submission" date="2016-06" db="EMBL/GenBank/DDBJ databases">
        <title>Genome sequence of endosymbiont of Candidatus Endolucinida thiodiazotropha.</title>
        <authorList>
            <person name="Poehlein A."/>
            <person name="Koenig S."/>
            <person name="Heiden S.E."/>
            <person name="Thuermer A."/>
            <person name="Voget S."/>
            <person name="Daniel R."/>
            <person name="Markert S."/>
            <person name="Gros O."/>
            <person name="Schweder T."/>
        </authorList>
    </citation>
    <scope>NUCLEOTIDE SEQUENCE [LARGE SCALE GENOMIC DNA]</scope>
    <source>
        <strain evidence="4 5">COS</strain>
    </source>
</reference>
<protein>
    <submittedName>
        <fullName evidence="4">Cytochrome c bacterial</fullName>
    </submittedName>
</protein>
<dbReference type="InterPro" id="IPR024673">
    <property type="entry name" value="Octahem_Cyt_c"/>
</dbReference>
<dbReference type="SUPFAM" id="SSF48695">
    <property type="entry name" value="Multiheme cytochromes"/>
    <property type="match status" value="1"/>
</dbReference>
<evidence type="ECO:0000313" key="5">
    <source>
        <dbReference type="Proteomes" id="UP000094769"/>
    </source>
</evidence>
<dbReference type="PIRSF" id="PIRSF039014">
    <property type="entry name" value="OTR_cyc"/>
    <property type="match status" value="1"/>
</dbReference>
<keyword evidence="2" id="KW-1133">Transmembrane helix</keyword>
<proteinExistence type="predicted"/>
<feature type="chain" id="PRO_5031558987" evidence="3">
    <location>
        <begin position="31"/>
        <end position="566"/>
    </location>
</feature>
<dbReference type="EMBL" id="MARB01000003">
    <property type="protein sequence ID" value="ODJ88972.1"/>
    <property type="molecule type" value="Genomic_DNA"/>
</dbReference>
<evidence type="ECO:0000256" key="2">
    <source>
        <dbReference type="SAM" id="Phobius"/>
    </source>
</evidence>
<feature type="signal peptide" evidence="3">
    <location>
        <begin position="1"/>
        <end position="30"/>
    </location>
</feature>
<dbReference type="AlphaFoldDB" id="A0A7Z0VNJ2"/>
<feature type="transmembrane region" description="Helical" evidence="2">
    <location>
        <begin position="533"/>
        <end position="552"/>
    </location>
</feature>
<dbReference type="GO" id="GO:0016491">
    <property type="term" value="F:oxidoreductase activity"/>
    <property type="evidence" value="ECO:0007669"/>
    <property type="project" value="TreeGrafter"/>
</dbReference>
<dbReference type="PANTHER" id="PTHR35038:SF5">
    <property type="entry name" value="CYTOCHROME C-TYPE PROTEIN NRFB"/>
    <property type="match status" value="1"/>
</dbReference>
<dbReference type="Gene3D" id="1.10.1130.10">
    <property type="entry name" value="Flavocytochrome C3, Chain A"/>
    <property type="match status" value="1"/>
</dbReference>
<evidence type="ECO:0000256" key="1">
    <source>
        <dbReference type="ARBA" id="ARBA00022729"/>
    </source>
</evidence>
<keyword evidence="2" id="KW-0812">Transmembrane</keyword>
<dbReference type="InterPro" id="IPR036280">
    <property type="entry name" value="Multihaem_cyt_sf"/>
</dbReference>
<keyword evidence="1 3" id="KW-0732">Signal</keyword>